<dbReference type="AlphaFoldDB" id="A0A2H0UHE7"/>
<dbReference type="InterPro" id="IPR038330">
    <property type="entry name" value="TspO/MBR-related_sf"/>
</dbReference>
<evidence type="ECO:0000313" key="8">
    <source>
        <dbReference type="Proteomes" id="UP000229612"/>
    </source>
</evidence>
<evidence type="ECO:0000256" key="4">
    <source>
        <dbReference type="ARBA" id="ARBA00022989"/>
    </source>
</evidence>
<evidence type="ECO:0000256" key="1">
    <source>
        <dbReference type="ARBA" id="ARBA00004141"/>
    </source>
</evidence>
<name>A0A2H0UHE7_9BACT</name>
<feature type="transmembrane region" description="Helical" evidence="6">
    <location>
        <begin position="108"/>
        <end position="127"/>
    </location>
</feature>
<dbReference type="PANTHER" id="PTHR10057">
    <property type="entry name" value="PERIPHERAL-TYPE BENZODIAZEPINE RECEPTOR"/>
    <property type="match status" value="1"/>
</dbReference>
<evidence type="ECO:0000256" key="6">
    <source>
        <dbReference type="SAM" id="Phobius"/>
    </source>
</evidence>
<comment type="caution">
    <text evidence="7">The sequence shown here is derived from an EMBL/GenBank/DDBJ whole genome shotgun (WGS) entry which is preliminary data.</text>
</comment>
<dbReference type="EMBL" id="PFBG01000025">
    <property type="protein sequence ID" value="PIR85821.1"/>
    <property type="molecule type" value="Genomic_DNA"/>
</dbReference>
<keyword evidence="5 6" id="KW-0472">Membrane</keyword>
<dbReference type="GO" id="GO:0016020">
    <property type="term" value="C:membrane"/>
    <property type="evidence" value="ECO:0007669"/>
    <property type="project" value="UniProtKB-SubCell"/>
</dbReference>
<feature type="transmembrane region" description="Helical" evidence="6">
    <location>
        <begin position="134"/>
        <end position="155"/>
    </location>
</feature>
<comment type="similarity">
    <text evidence="2">Belongs to the TspO/BZRP family.</text>
</comment>
<feature type="transmembrane region" description="Helical" evidence="6">
    <location>
        <begin position="48"/>
        <end position="69"/>
    </location>
</feature>
<sequence>MNISKPIKFFIALALPLSAGFLGSLFTMPAIDSWYRLLERPAFAPPDFVFGPVWTTLYIMMGVAAYLVWKDGLSSGRVRMALLIFLLQLSLNSAWSIFFFGLQSPISGLYIIGALWTAIVLNIFLFARVSRAAAWLLVPYLLWVSFASYLNYSIWMLN</sequence>
<evidence type="ECO:0000256" key="2">
    <source>
        <dbReference type="ARBA" id="ARBA00007524"/>
    </source>
</evidence>
<dbReference type="Proteomes" id="UP000229612">
    <property type="component" value="Unassembled WGS sequence"/>
</dbReference>
<gene>
    <name evidence="7" type="ORF">COU14_02360</name>
</gene>
<evidence type="ECO:0000256" key="3">
    <source>
        <dbReference type="ARBA" id="ARBA00022692"/>
    </source>
</evidence>
<dbReference type="Gene3D" id="1.20.1260.100">
    <property type="entry name" value="TspO/MBR protein"/>
    <property type="match status" value="1"/>
</dbReference>
<dbReference type="FunFam" id="1.20.1260.100:FF:000001">
    <property type="entry name" value="translocator protein 2"/>
    <property type="match status" value="1"/>
</dbReference>
<feature type="transmembrane region" description="Helical" evidence="6">
    <location>
        <begin position="7"/>
        <end position="28"/>
    </location>
</feature>
<accession>A0A2H0UHE7</accession>
<organism evidence="7 8">
    <name type="scientific">Candidatus Kaiserbacteria bacterium CG10_big_fil_rev_8_21_14_0_10_44_10</name>
    <dbReference type="NCBI Taxonomy" id="1974606"/>
    <lineage>
        <taxon>Bacteria</taxon>
        <taxon>Candidatus Kaiseribacteriota</taxon>
    </lineage>
</organism>
<feature type="transmembrane region" description="Helical" evidence="6">
    <location>
        <begin position="81"/>
        <end position="102"/>
    </location>
</feature>
<dbReference type="Pfam" id="PF03073">
    <property type="entry name" value="TspO_MBR"/>
    <property type="match status" value="1"/>
</dbReference>
<dbReference type="CDD" id="cd15904">
    <property type="entry name" value="TSPO_MBR"/>
    <property type="match status" value="1"/>
</dbReference>
<dbReference type="PANTHER" id="PTHR10057:SF0">
    <property type="entry name" value="TRANSLOCATOR PROTEIN"/>
    <property type="match status" value="1"/>
</dbReference>
<dbReference type="GO" id="GO:0033013">
    <property type="term" value="P:tetrapyrrole metabolic process"/>
    <property type="evidence" value="ECO:0007669"/>
    <property type="project" value="UniProtKB-ARBA"/>
</dbReference>
<evidence type="ECO:0000256" key="5">
    <source>
        <dbReference type="ARBA" id="ARBA00023136"/>
    </source>
</evidence>
<evidence type="ECO:0000313" key="7">
    <source>
        <dbReference type="EMBL" id="PIR85821.1"/>
    </source>
</evidence>
<protein>
    <submittedName>
        <fullName evidence="7">TspO protein</fullName>
    </submittedName>
</protein>
<proteinExistence type="inferred from homology"/>
<dbReference type="PIRSF" id="PIRSF005859">
    <property type="entry name" value="PBR"/>
    <property type="match status" value="1"/>
</dbReference>
<keyword evidence="3 6" id="KW-0812">Transmembrane</keyword>
<dbReference type="InterPro" id="IPR004307">
    <property type="entry name" value="TspO_MBR"/>
</dbReference>
<keyword evidence="4 6" id="KW-1133">Transmembrane helix</keyword>
<comment type="subcellular location">
    <subcellularLocation>
        <location evidence="1">Membrane</location>
        <topology evidence="1">Multi-pass membrane protein</topology>
    </subcellularLocation>
</comment>
<reference evidence="8" key="1">
    <citation type="submission" date="2017-09" db="EMBL/GenBank/DDBJ databases">
        <title>Depth-based differentiation of microbial function through sediment-hosted aquifers and enrichment of novel symbionts in the deep terrestrial subsurface.</title>
        <authorList>
            <person name="Probst A.J."/>
            <person name="Ladd B."/>
            <person name="Jarett J.K."/>
            <person name="Geller-Mcgrath D.E."/>
            <person name="Sieber C.M.K."/>
            <person name="Emerson J.B."/>
            <person name="Anantharaman K."/>
            <person name="Thomas B.C."/>
            <person name="Malmstrom R."/>
            <person name="Stieglmeier M."/>
            <person name="Klingl A."/>
            <person name="Woyke T."/>
            <person name="Ryan C.M."/>
            <person name="Banfield J.F."/>
        </authorList>
    </citation>
    <scope>NUCLEOTIDE SEQUENCE [LARGE SCALE GENOMIC DNA]</scope>
</reference>